<protein>
    <submittedName>
        <fullName evidence="2">Uncharacterized protein</fullName>
    </submittedName>
</protein>
<accession>A0AAV9TVP7</accession>
<gene>
    <name evidence="2" type="ORF">TWF730_006167</name>
</gene>
<comment type="caution">
    <text evidence="2">The sequence shown here is derived from an EMBL/GenBank/DDBJ whole genome shotgun (WGS) entry which is preliminary data.</text>
</comment>
<keyword evidence="3" id="KW-1185">Reference proteome</keyword>
<reference evidence="2 3" key="1">
    <citation type="submission" date="2019-10" db="EMBL/GenBank/DDBJ databases">
        <authorList>
            <person name="Palmer J.M."/>
        </authorList>
    </citation>
    <scope>NUCLEOTIDE SEQUENCE [LARGE SCALE GENOMIC DNA]</scope>
    <source>
        <strain evidence="2 3">TWF730</strain>
    </source>
</reference>
<organism evidence="2 3">
    <name type="scientific">Orbilia blumenaviensis</name>
    <dbReference type="NCBI Taxonomy" id="1796055"/>
    <lineage>
        <taxon>Eukaryota</taxon>
        <taxon>Fungi</taxon>
        <taxon>Dikarya</taxon>
        <taxon>Ascomycota</taxon>
        <taxon>Pezizomycotina</taxon>
        <taxon>Orbiliomycetes</taxon>
        <taxon>Orbiliales</taxon>
        <taxon>Orbiliaceae</taxon>
        <taxon>Orbilia</taxon>
    </lineage>
</organism>
<evidence type="ECO:0000256" key="1">
    <source>
        <dbReference type="SAM" id="MobiDB-lite"/>
    </source>
</evidence>
<dbReference type="EMBL" id="JAVHNS010000022">
    <property type="protein sequence ID" value="KAK6329620.1"/>
    <property type="molecule type" value="Genomic_DNA"/>
</dbReference>
<feature type="region of interest" description="Disordered" evidence="1">
    <location>
        <begin position="62"/>
        <end position="85"/>
    </location>
</feature>
<proteinExistence type="predicted"/>
<evidence type="ECO:0000313" key="3">
    <source>
        <dbReference type="Proteomes" id="UP001373714"/>
    </source>
</evidence>
<sequence length="331" mass="38401">MASVLSRREEKRNLHVLLGYRTRRTRHVQDLCGLNHNSGSGLSRPKYRLHFAYDCMPKSTLAGASKTQGTRPSRKRKAKTELEDKTPKSLLELSPWHRPGIAYLTASMETIICLFDFLLSDEMNREFLSFLISRTEFIKALLDPNVLSYLDGFIQQQENKEVRKLSADTLVRFLKTAPLDDYQKIYAFSSTKDAFGAAYYAEHNLEPDYVIFQDLPLDVLDGVEDEYVIAERNKRVDPNMPDLKTLFQPLLLFLTGFDSMPQGPNDSNFQLEGRIIDLVRKRKPEVWRNQPYPEILTTAMEKYLKRRDGLDPDKHIRQGGLSWNKVYEWES</sequence>
<name>A0AAV9TVP7_9PEZI</name>
<dbReference type="AlphaFoldDB" id="A0AAV9TVP7"/>
<evidence type="ECO:0000313" key="2">
    <source>
        <dbReference type="EMBL" id="KAK6329620.1"/>
    </source>
</evidence>
<dbReference type="Proteomes" id="UP001373714">
    <property type="component" value="Unassembled WGS sequence"/>
</dbReference>